<comment type="caution">
    <text evidence="6">The sequence shown here is derived from an EMBL/GenBank/DDBJ whole genome shotgun (WGS) entry which is preliminary data.</text>
</comment>
<dbReference type="RefSeq" id="WP_190568851.1">
    <property type="nucleotide sequence ID" value="NZ_JACJQL010000030.1"/>
</dbReference>
<dbReference type="EMBL" id="JACJQL010000030">
    <property type="protein sequence ID" value="MBD2253313.1"/>
    <property type="molecule type" value="Genomic_DNA"/>
</dbReference>
<dbReference type="Gene3D" id="1.25.10.10">
    <property type="entry name" value="Leucine-rich Repeat Variant"/>
    <property type="match status" value="1"/>
</dbReference>
<keyword evidence="2" id="KW-0042">Antenna complex</keyword>
<evidence type="ECO:0000256" key="4">
    <source>
        <dbReference type="ARBA" id="ARBA00023239"/>
    </source>
</evidence>
<dbReference type="InterPro" id="IPR011989">
    <property type="entry name" value="ARM-like"/>
</dbReference>
<dbReference type="Proteomes" id="UP000621307">
    <property type="component" value="Unassembled WGS sequence"/>
</dbReference>
<keyword evidence="4" id="KW-0456">Lyase</keyword>
<name>A0ABR8BK59_9NOSO</name>
<protein>
    <recommendedName>
        <fullName evidence="8">HEAT repeat domain-containing protein</fullName>
    </recommendedName>
</protein>
<gene>
    <name evidence="6" type="ORF">H6G14_18690</name>
</gene>
<feature type="coiled-coil region" evidence="5">
    <location>
        <begin position="1"/>
        <end position="28"/>
    </location>
</feature>
<keyword evidence="7" id="KW-1185">Reference proteome</keyword>
<keyword evidence="3" id="KW-0605">Phycobilisome</keyword>
<organism evidence="6 7">
    <name type="scientific">Nostoc parmelioides FACHB-3921</name>
    <dbReference type="NCBI Taxonomy" id="2692909"/>
    <lineage>
        <taxon>Bacteria</taxon>
        <taxon>Bacillati</taxon>
        <taxon>Cyanobacteriota</taxon>
        <taxon>Cyanophyceae</taxon>
        <taxon>Nostocales</taxon>
        <taxon>Nostocaceae</taxon>
        <taxon>Nostoc</taxon>
    </lineage>
</organism>
<reference evidence="6 7" key="1">
    <citation type="journal article" date="2020" name="ISME J.">
        <title>Comparative genomics reveals insights into cyanobacterial evolution and habitat adaptation.</title>
        <authorList>
            <person name="Chen M.Y."/>
            <person name="Teng W.K."/>
            <person name="Zhao L."/>
            <person name="Hu C.X."/>
            <person name="Zhou Y.K."/>
            <person name="Han B.P."/>
            <person name="Song L.R."/>
            <person name="Shu W.S."/>
        </authorList>
    </citation>
    <scope>NUCLEOTIDE SEQUENCE [LARGE SCALE GENOMIC DNA]</scope>
    <source>
        <strain evidence="6 7">FACHB-3921</strain>
    </source>
</reference>
<comment type="similarity">
    <text evidence="1">Belongs to the CpcE/RpcE/PecE family.</text>
</comment>
<proteinExistence type="inferred from homology"/>
<dbReference type="SUPFAM" id="SSF48371">
    <property type="entry name" value="ARM repeat"/>
    <property type="match status" value="1"/>
</dbReference>
<evidence type="ECO:0000256" key="5">
    <source>
        <dbReference type="SAM" id="Coils"/>
    </source>
</evidence>
<evidence type="ECO:0000313" key="7">
    <source>
        <dbReference type="Proteomes" id="UP000621307"/>
    </source>
</evidence>
<dbReference type="InterPro" id="IPR016024">
    <property type="entry name" value="ARM-type_fold"/>
</dbReference>
<evidence type="ECO:0008006" key="8">
    <source>
        <dbReference type="Google" id="ProtNLM"/>
    </source>
</evidence>
<evidence type="ECO:0000256" key="2">
    <source>
        <dbReference type="ARBA" id="ARBA00022549"/>
    </source>
</evidence>
<keyword evidence="5" id="KW-0175">Coiled coil</keyword>
<evidence type="ECO:0000313" key="6">
    <source>
        <dbReference type="EMBL" id="MBD2253313.1"/>
    </source>
</evidence>
<evidence type="ECO:0000256" key="1">
    <source>
        <dbReference type="ARBA" id="ARBA00009299"/>
    </source>
</evidence>
<sequence length="262" mass="28759">MSSIEEYRQQLSEQVAAARAQSNELRRGSALESLSARGRSGLTQGDIPDTHELPLEILANPEETVENRQTALQTLKLLAISSRTFSEWRPAYLEALRIALATPELRLAALSTLVPQGDRRAQELLIKGLEDPEQALVEPADALNLLSEDPHADVRELAGKLVDQSTDERTQEAAIRHLAGDPSSVERLKAVIRDKQKTTNVRKLAVAALNALAPESLPVPDTEGSINLDRPINLTSRSADVEADVDSVEEFIRILANRRRSS</sequence>
<evidence type="ECO:0000256" key="3">
    <source>
        <dbReference type="ARBA" id="ARBA00022738"/>
    </source>
</evidence>
<accession>A0ABR8BK59</accession>